<dbReference type="InParanoid" id="G1SIV8"/>
<sequence>MSHSHPAGLLAAYNSLTDKHLAGYFNNTRIRRHLLRSGLITRSGRILSEKEYKLNVMKREHQKYVRECLAQAIFHKVLDMERYHQLEIKKKLETLARKERIPRFKGEHTSRSIENNMPILSPHPPAGPKTNHGHSVLVNERHSSPLTLTAPRPYTAPGNMQPPIRLQPLPSNPAIRTVPKITPGSRPKTSILENEAPFPIGGKKAMMKFRNSTDNSQRMNPYQLPNISSYLMPIPPPPPPLNGKIAKENRSETWRRRRFRPITAPNGLEPLFTRDSRRIHKTSLHSNAVITMIYLGKNVHLSCDNSDFRDEIKVYQQHCGGENLCVYKGKLLEKETFQFISKRHHGFPFSLTFFLNGMQVNRLSSCCEYKHRKGSRLGGRRGYFGFVCVEKASPCYKCIIAMGLDTKTSSAKHRKGKVSEKREELESDMKLSKDREYLIPRRNETKGKKISMSAIFSAQEIKMGVRDVRTAIEEMEHKRKSEDVWEEYQENTFKYEYEEDFEVDEEKQNEKPNEEGQADDQMNGMSKSPSDDEKDNLGPERESETSSQKAPDADDNVKDGDDGCSESESEEDKQDIKTASSASSRSHTYSGDSEDESAVEDREAHGENSADEGASSSSQELSESEERGQSPLPVTEPLEVKIEDQQIEESDVETSPLPIQESFENVLEEKMEKGTREVADSLSEMSEKHVSKEAKEEKSKLWEGSTANEWVKKAGLPEVQGGVGQIITEDLAPGYHCHYDAESGVSSADEPGKPLRKPKIDTGGAQKNNLVVEERVALDSNKETKQAAQETYVLEKKEATEEDEAAQHGDADTEEKEGGAVPRAKAAMIQVPAWEWKPTAELPTLDKVTEKRETPAGKGSGAGTGAGDGSPGQRGLSPTGKAAVGGSVALSEAEGPEEPASTGTVPEPEHAVSAGKQTVQRAGLANKAVALSSGCFQGAAAEREAGTLEKEGEADGEAALSEAGSPKPDVDQNEEDASTGPETVGPGGDAASEAGGSSEEAVAGGEEQAEERKGLMRAETPLSSSRGEAEASCGAVSEGISEALSKQEQVLMEAASDAGEGRKDALCPAAVDAAAERREAERPDAAPEGPDAERAEEPWTNARPPDPERTPNGEEGTAGKELSVEEEATEAPRSGSEPDAKAAAPAEAAALTQEEGRPEHSLTERVGTASEATPGFEEALEDFTAPRKGGAGEGLSEAGDTGPREGAAPQDGPRRGGAGAAGAPKGEPAGRAQAPPEGPVTAPGQAEEAAAKDQHCLAGQGKDEDGPLKGRGAEKAVIAAPEDDPEGEPVMAGKLSHAEGDQDPEDEEEEEEDDDEERPLGPGEMEARSAVAEGDQSQGGGAVLTEKRELWADPQGPERKTAGKKAASIPAVAGEETWHKGDELLGKATAAERAALEELTVPSTSTQEAESAPGQDPKAGWAAAGDGGPAQEAGIPEEERPGSWPEGPSASRAQNLRAVATPPAKPSVPGTQQTQEQVVHHDSEPAESSFNNVKA</sequence>
<feature type="compositionally biased region" description="Basic and acidic residues" evidence="1">
    <location>
        <begin position="793"/>
        <end position="811"/>
    </location>
</feature>
<evidence type="ECO:0000313" key="4">
    <source>
        <dbReference type="Proteomes" id="UP000001811"/>
    </source>
</evidence>
<dbReference type="InterPro" id="IPR048257">
    <property type="entry name" value="DUF4590"/>
</dbReference>
<feature type="compositionally biased region" description="Basic and acidic residues" evidence="1">
    <location>
        <begin position="1249"/>
        <end position="1274"/>
    </location>
</feature>
<feature type="compositionally biased region" description="Polar residues" evidence="1">
    <location>
        <begin position="1486"/>
        <end position="1495"/>
    </location>
</feature>
<feature type="compositionally biased region" description="Low complexity" evidence="1">
    <location>
        <begin position="1141"/>
        <end position="1150"/>
    </location>
</feature>
<feature type="compositionally biased region" description="Basic and acidic residues" evidence="1">
    <location>
        <begin position="599"/>
        <end position="608"/>
    </location>
</feature>
<feature type="region of interest" description="Disordered" evidence="1">
    <location>
        <begin position="496"/>
        <end position="659"/>
    </location>
</feature>
<feature type="compositionally biased region" description="Low complexity" evidence="1">
    <location>
        <begin position="612"/>
        <end position="621"/>
    </location>
</feature>
<gene>
    <name evidence="3" type="primary">ERICH3</name>
</gene>
<dbReference type="CTD" id="127254"/>
<dbReference type="PaxDb" id="9986-ENSOCUP00000002630"/>
<feature type="compositionally biased region" description="Basic and acidic residues" evidence="1">
    <location>
        <begin position="1074"/>
        <end position="1097"/>
    </location>
</feature>
<dbReference type="EMBL" id="AAGW02002036">
    <property type="status" value="NOT_ANNOTATED_CDS"/>
    <property type="molecule type" value="Genomic_DNA"/>
</dbReference>
<organism evidence="3 4">
    <name type="scientific">Oryctolagus cuniculus</name>
    <name type="common">Rabbit</name>
    <dbReference type="NCBI Taxonomy" id="9986"/>
    <lineage>
        <taxon>Eukaryota</taxon>
        <taxon>Metazoa</taxon>
        <taxon>Chordata</taxon>
        <taxon>Craniata</taxon>
        <taxon>Vertebrata</taxon>
        <taxon>Euteleostomi</taxon>
        <taxon>Mammalia</taxon>
        <taxon>Eutheria</taxon>
        <taxon>Euarchontoglires</taxon>
        <taxon>Glires</taxon>
        <taxon>Lagomorpha</taxon>
        <taxon>Leporidae</taxon>
        <taxon>Oryctolagus</taxon>
    </lineage>
</organism>
<dbReference type="Ensembl" id="ENSOCUT00000003025.4">
    <property type="protein sequence ID" value="ENSOCUP00000002630.3"/>
    <property type="gene ID" value="ENSOCUG00000003017.4"/>
</dbReference>
<feature type="region of interest" description="Disordered" evidence="1">
    <location>
        <begin position="943"/>
        <end position="1037"/>
    </location>
</feature>
<feature type="compositionally biased region" description="Basic and acidic residues" evidence="1">
    <location>
        <begin position="772"/>
        <end position="785"/>
    </location>
</feature>
<feature type="compositionally biased region" description="Acidic residues" evidence="1">
    <location>
        <begin position="562"/>
        <end position="573"/>
    </location>
</feature>
<dbReference type="OrthoDB" id="120976at2759"/>
<protein>
    <submittedName>
        <fullName evidence="3">Glutamate rich 3</fullName>
    </submittedName>
</protein>
<dbReference type="EMBL" id="AAGW02002034">
    <property type="status" value="NOT_ANNOTATED_CDS"/>
    <property type="molecule type" value="Genomic_DNA"/>
</dbReference>
<feature type="compositionally biased region" description="Basic and acidic residues" evidence="1">
    <location>
        <begin position="1376"/>
        <end position="1385"/>
    </location>
</feature>
<reference evidence="3" key="2">
    <citation type="submission" date="2025-08" db="UniProtKB">
        <authorList>
            <consortium name="Ensembl"/>
        </authorList>
    </citation>
    <scope>IDENTIFICATION</scope>
    <source>
        <strain evidence="3">Thorbecke</strain>
    </source>
</reference>
<feature type="compositionally biased region" description="Low complexity" evidence="1">
    <location>
        <begin position="1388"/>
        <end position="1400"/>
    </location>
</feature>
<dbReference type="GO" id="GO:0097730">
    <property type="term" value="C:non-motile cilium"/>
    <property type="evidence" value="ECO:0007669"/>
    <property type="project" value="Ensembl"/>
</dbReference>
<keyword evidence="4" id="KW-1185">Reference proteome</keyword>
<dbReference type="GeneID" id="100346636"/>
<dbReference type="HOGENOM" id="CLU_004102_0_0_1"/>
<feature type="compositionally biased region" description="Low complexity" evidence="1">
    <location>
        <begin position="989"/>
        <end position="1006"/>
    </location>
</feature>
<evidence type="ECO:0000256" key="1">
    <source>
        <dbReference type="SAM" id="MobiDB-lite"/>
    </source>
</evidence>
<dbReference type="FunCoup" id="G1SIV8">
    <property type="interactions" value="1"/>
</dbReference>
<dbReference type="eggNOG" id="ENOG502QVG1">
    <property type="taxonomic scope" value="Eukaryota"/>
</dbReference>
<dbReference type="PANTHER" id="PTHR23034:SF2">
    <property type="entry name" value="GLUTAMATE-RICH PROTEIN 3"/>
    <property type="match status" value="1"/>
</dbReference>
<feature type="compositionally biased region" description="Low complexity" evidence="1">
    <location>
        <begin position="1221"/>
        <end position="1232"/>
    </location>
</feature>
<evidence type="ECO:0000313" key="3">
    <source>
        <dbReference type="Ensembl" id="ENSOCUP00000002630.3"/>
    </source>
</evidence>
<dbReference type="EMBL" id="AAGW02002035">
    <property type="status" value="NOT_ANNOTATED_CDS"/>
    <property type="molecule type" value="Genomic_DNA"/>
</dbReference>
<accession>G1SIV8</accession>
<dbReference type="GeneTree" id="ENSGT00530000064485"/>
<feature type="compositionally biased region" description="Basic and acidic residues" evidence="1">
    <location>
        <begin position="1345"/>
        <end position="1361"/>
    </location>
</feature>
<proteinExistence type="predicted"/>
<feature type="compositionally biased region" description="Gly residues" evidence="1">
    <location>
        <begin position="858"/>
        <end position="872"/>
    </location>
</feature>
<feature type="compositionally biased region" description="Basic and acidic residues" evidence="1">
    <location>
        <begin position="551"/>
        <end position="561"/>
    </location>
</feature>
<feature type="compositionally biased region" description="Acidic residues" evidence="1">
    <location>
        <begin position="1301"/>
        <end position="1317"/>
    </location>
</feature>
<dbReference type="PANTHER" id="PTHR23034">
    <property type="entry name" value="GLUTAMATE-RICH PROTEIN 3"/>
    <property type="match status" value="1"/>
</dbReference>
<feature type="region of interest" description="Disordered" evidence="1">
    <location>
        <begin position="1054"/>
        <end position="1495"/>
    </location>
</feature>
<reference evidence="3 4" key="1">
    <citation type="journal article" date="2011" name="Nature">
        <title>A high-resolution map of human evolutionary constraint using 29 mammals.</title>
        <authorList>
            <person name="Lindblad-Toh K."/>
            <person name="Garber M."/>
            <person name="Zuk O."/>
            <person name="Lin M.F."/>
            <person name="Parker B.J."/>
            <person name="Washietl S."/>
            <person name="Kheradpour P."/>
            <person name="Ernst J."/>
            <person name="Jordan G."/>
            <person name="Mauceli E."/>
            <person name="Ward L.D."/>
            <person name="Lowe C.B."/>
            <person name="Holloway A.K."/>
            <person name="Clamp M."/>
            <person name="Gnerre S."/>
            <person name="Alfoldi J."/>
            <person name="Beal K."/>
            <person name="Chang J."/>
            <person name="Clawson H."/>
            <person name="Cuff J."/>
            <person name="Di Palma F."/>
            <person name="Fitzgerald S."/>
            <person name="Flicek P."/>
            <person name="Guttman M."/>
            <person name="Hubisz M.J."/>
            <person name="Jaffe D.B."/>
            <person name="Jungreis I."/>
            <person name="Kent W.J."/>
            <person name="Kostka D."/>
            <person name="Lara M."/>
            <person name="Martins A.L."/>
            <person name="Massingham T."/>
            <person name="Moltke I."/>
            <person name="Raney B.J."/>
            <person name="Rasmussen M.D."/>
            <person name="Robinson J."/>
            <person name="Stark A."/>
            <person name="Vilella A.J."/>
            <person name="Wen J."/>
            <person name="Xie X."/>
            <person name="Zody M.C."/>
            <person name="Baldwin J."/>
            <person name="Bloom T."/>
            <person name="Chin C.W."/>
            <person name="Heiman D."/>
            <person name="Nicol R."/>
            <person name="Nusbaum C."/>
            <person name="Young S."/>
            <person name="Wilkinson J."/>
            <person name="Worley K.C."/>
            <person name="Kovar C.L."/>
            <person name="Muzny D.M."/>
            <person name="Gibbs R.A."/>
            <person name="Cree A."/>
            <person name="Dihn H.H."/>
            <person name="Fowler G."/>
            <person name="Jhangiani S."/>
            <person name="Joshi V."/>
            <person name="Lee S."/>
            <person name="Lewis L.R."/>
            <person name="Nazareth L.V."/>
            <person name="Okwuonu G."/>
            <person name="Santibanez J."/>
            <person name="Warren W.C."/>
            <person name="Mardis E.R."/>
            <person name="Weinstock G.M."/>
            <person name="Wilson R.K."/>
            <person name="Delehaunty K."/>
            <person name="Dooling D."/>
            <person name="Fronik C."/>
            <person name="Fulton L."/>
            <person name="Fulton B."/>
            <person name="Graves T."/>
            <person name="Minx P."/>
            <person name="Sodergren E."/>
            <person name="Birney E."/>
            <person name="Margulies E.H."/>
            <person name="Herrero J."/>
            <person name="Green E.D."/>
            <person name="Haussler D."/>
            <person name="Siepel A."/>
            <person name="Goldman N."/>
            <person name="Pollard K.S."/>
            <person name="Pedersen J.S."/>
            <person name="Lander E.S."/>
            <person name="Kellis M."/>
        </authorList>
    </citation>
    <scope>NUCLEOTIDE SEQUENCE [LARGE SCALE GENOMIC DNA]</scope>
    <source>
        <strain evidence="3 4">Thorbecke inbred</strain>
    </source>
</reference>
<feature type="compositionally biased region" description="Basic and acidic residues" evidence="1">
    <location>
        <begin position="529"/>
        <end position="544"/>
    </location>
</feature>
<dbReference type="GO" id="GO:0005930">
    <property type="term" value="C:axoneme"/>
    <property type="evidence" value="ECO:0007669"/>
    <property type="project" value="Ensembl"/>
</dbReference>
<feature type="region of interest" description="Disordered" evidence="1">
    <location>
        <begin position="742"/>
        <end position="918"/>
    </location>
</feature>
<feature type="compositionally biased region" description="Basic and acidic residues" evidence="1">
    <location>
        <begin position="1154"/>
        <end position="1163"/>
    </location>
</feature>
<dbReference type="Pfam" id="PF15257">
    <property type="entry name" value="DUF4590"/>
    <property type="match status" value="1"/>
</dbReference>
<feature type="region of interest" description="Disordered" evidence="1">
    <location>
        <begin position="678"/>
        <end position="701"/>
    </location>
</feature>
<dbReference type="Bgee" id="ENSOCUG00000003017">
    <property type="expression patterns" value="Expressed in testis and 6 other cell types or tissues"/>
</dbReference>
<dbReference type="KEGG" id="ocu:100346636"/>
<dbReference type="OMA" id="PEEDPIM"/>
<feature type="compositionally biased region" description="Basic and acidic residues" evidence="1">
    <location>
        <begin position="943"/>
        <end position="953"/>
    </location>
</feature>
<reference evidence="3" key="3">
    <citation type="submission" date="2025-09" db="UniProtKB">
        <authorList>
            <consortium name="Ensembl"/>
        </authorList>
    </citation>
    <scope>IDENTIFICATION</scope>
    <source>
        <strain evidence="3">Thorbecke</strain>
    </source>
</reference>
<feature type="domain" description="DUF4590" evidence="2">
    <location>
        <begin position="300"/>
        <end position="411"/>
    </location>
</feature>
<evidence type="ECO:0000259" key="2">
    <source>
        <dbReference type="Pfam" id="PF15257"/>
    </source>
</evidence>
<name>G1SIV8_RABIT</name>
<dbReference type="InterPro" id="IPR027962">
    <property type="entry name" value="ERICH3"/>
</dbReference>
<dbReference type="Proteomes" id="UP000001811">
    <property type="component" value="Chromosome 13"/>
</dbReference>
<dbReference type="STRING" id="9986.ENSOCUP00000002630"/>
<dbReference type="GO" id="GO:0060271">
    <property type="term" value="P:cilium assembly"/>
    <property type="evidence" value="ECO:0007669"/>
    <property type="project" value="Ensembl"/>
</dbReference>